<dbReference type="SUPFAM" id="SSF51004">
    <property type="entry name" value="C-terminal (heme d1) domain of cytochrome cd1-nitrite reductase"/>
    <property type="match status" value="1"/>
</dbReference>
<evidence type="ECO:0000256" key="2">
    <source>
        <dbReference type="SAM" id="MobiDB-lite"/>
    </source>
</evidence>
<proteinExistence type="inferred from homology"/>
<dbReference type="AlphaFoldDB" id="A0A850EHC6"/>
<dbReference type="Gene3D" id="2.130.10.10">
    <property type="entry name" value="YVTN repeat-like/Quinoprotein amine dehydrogenase"/>
    <property type="match status" value="1"/>
</dbReference>
<dbReference type="RefSeq" id="WP_175370859.1">
    <property type="nucleotide sequence ID" value="NZ_JABWCS010000199.1"/>
</dbReference>
<feature type="region of interest" description="Disordered" evidence="2">
    <location>
        <begin position="137"/>
        <end position="157"/>
    </location>
</feature>
<evidence type="ECO:0000256" key="1">
    <source>
        <dbReference type="ARBA" id="ARBA00005564"/>
    </source>
</evidence>
<reference evidence="3" key="1">
    <citation type="submission" date="2020-06" db="EMBL/GenBank/DDBJ databases">
        <title>Paenibacillus sp. nov., isolated from soil.</title>
        <authorList>
            <person name="Seo Y.L."/>
        </authorList>
    </citation>
    <scope>NUCLEOTIDE SEQUENCE [LARGE SCALE GENOMIC DNA]</scope>
    <source>
        <strain evidence="3">JW14</strain>
    </source>
</reference>
<organism evidence="3 4">
    <name type="scientific">Paenibacillus agri</name>
    <dbReference type="NCBI Taxonomy" id="2744309"/>
    <lineage>
        <taxon>Bacteria</taxon>
        <taxon>Bacillati</taxon>
        <taxon>Bacillota</taxon>
        <taxon>Bacilli</taxon>
        <taxon>Bacillales</taxon>
        <taxon>Paenibacillaceae</taxon>
        <taxon>Paenibacillus</taxon>
    </lineage>
</organism>
<dbReference type="InterPro" id="IPR050282">
    <property type="entry name" value="Cycloisomerase_2"/>
</dbReference>
<accession>A0A850EHC6</accession>
<name>A0A850EHC6_9BACL</name>
<dbReference type="PANTHER" id="PTHR30344">
    <property type="entry name" value="6-PHOSPHOGLUCONOLACTONASE-RELATED"/>
    <property type="match status" value="1"/>
</dbReference>
<dbReference type="GO" id="GO:0005829">
    <property type="term" value="C:cytosol"/>
    <property type="evidence" value="ECO:0007669"/>
    <property type="project" value="TreeGrafter"/>
</dbReference>
<dbReference type="Pfam" id="PF10282">
    <property type="entry name" value="Lactonase"/>
    <property type="match status" value="1"/>
</dbReference>
<comment type="caution">
    <text evidence="3">The sequence shown here is derived from an EMBL/GenBank/DDBJ whole genome shotgun (WGS) entry which is preliminary data.</text>
</comment>
<dbReference type="PANTHER" id="PTHR30344:SF1">
    <property type="entry name" value="6-PHOSPHOGLUCONOLACTONASE"/>
    <property type="match status" value="1"/>
</dbReference>
<gene>
    <name evidence="3" type="ORF">HPT30_07865</name>
</gene>
<comment type="similarity">
    <text evidence="1">Belongs to the cycloisomerase 2 family.</text>
</comment>
<evidence type="ECO:0000313" key="3">
    <source>
        <dbReference type="EMBL" id="NUU60258.1"/>
    </source>
</evidence>
<protein>
    <submittedName>
        <fullName evidence="3">Lactonase family protein</fullName>
    </submittedName>
</protein>
<dbReference type="InterPro" id="IPR015943">
    <property type="entry name" value="WD40/YVTN_repeat-like_dom_sf"/>
</dbReference>
<dbReference type="Proteomes" id="UP000564806">
    <property type="component" value="Unassembled WGS sequence"/>
</dbReference>
<dbReference type="EMBL" id="JABWCS010000199">
    <property type="protein sequence ID" value="NUU60258.1"/>
    <property type="molecule type" value="Genomic_DNA"/>
</dbReference>
<sequence>MERSDEVLFYVGTYSPVGEQGIRLCTLNRSTGDMRVLEGTSGIENPSYLAVNHAGSVLYAVSEKDEGEVQAFAIDPGSKVLSPLGSIRKTEGGAPCYVSISPEEDRIFVANYSGGNVNVFPLSADGSILEMSAQIRHTGSGSRQDRQEAPHPHSVIPGSTGDRLFVCDLGLDQVIIYRQEEDELVKQAAVDLPPGSGPRHLTLHPSGKWAYLINELNNTVTVFAKDEQHDELTVLQHVSTLPESYIAGSDDSGADIHITPCGRYLYASNRGHDSIALFLIDALTGLLEPADWQSTGGRTPRNFAILGGKLLAANQNSGTIVSFHIDGDSGRLIPTGNELEIPTPVCVKELK</sequence>
<dbReference type="InterPro" id="IPR019405">
    <property type="entry name" value="Lactonase_7-beta_prop"/>
</dbReference>
<evidence type="ECO:0000313" key="4">
    <source>
        <dbReference type="Proteomes" id="UP000564806"/>
    </source>
</evidence>
<dbReference type="GO" id="GO:0017057">
    <property type="term" value="F:6-phosphogluconolactonase activity"/>
    <property type="evidence" value="ECO:0007669"/>
    <property type="project" value="TreeGrafter"/>
</dbReference>
<keyword evidence="4" id="KW-1185">Reference proteome</keyword>
<dbReference type="InterPro" id="IPR011048">
    <property type="entry name" value="Haem_d1_sf"/>
</dbReference>